<keyword evidence="2" id="KW-1185">Reference proteome</keyword>
<dbReference type="Pfam" id="PF02283">
    <property type="entry name" value="CobU"/>
    <property type="match status" value="1"/>
</dbReference>
<proteinExistence type="predicted"/>
<name>A0A6L5Y3Q1_9FIRM</name>
<dbReference type="GO" id="GO:0000166">
    <property type="term" value="F:nucleotide binding"/>
    <property type="evidence" value="ECO:0007669"/>
    <property type="project" value="InterPro"/>
</dbReference>
<gene>
    <name evidence="1" type="ORF">FYJ64_02720</name>
</gene>
<dbReference type="EMBL" id="VUMZ01000002">
    <property type="protein sequence ID" value="MST51243.1"/>
    <property type="molecule type" value="Genomic_DNA"/>
</dbReference>
<evidence type="ECO:0000313" key="2">
    <source>
        <dbReference type="Proteomes" id="UP000474676"/>
    </source>
</evidence>
<organism evidence="1 2">
    <name type="scientific">Hornefia butyriciproducens</name>
    <dbReference type="NCBI Taxonomy" id="2652293"/>
    <lineage>
        <taxon>Bacteria</taxon>
        <taxon>Bacillati</taxon>
        <taxon>Bacillota</taxon>
        <taxon>Clostridia</taxon>
        <taxon>Peptostreptococcales</taxon>
        <taxon>Anaerovoracaceae</taxon>
        <taxon>Hornefia</taxon>
    </lineage>
</organism>
<dbReference type="GO" id="GO:0043752">
    <property type="term" value="F:adenosylcobinamide kinase activity"/>
    <property type="evidence" value="ECO:0007669"/>
    <property type="project" value="InterPro"/>
</dbReference>
<comment type="caution">
    <text evidence="1">The sequence shown here is derived from an EMBL/GenBank/DDBJ whole genome shotgun (WGS) entry which is preliminary data.</text>
</comment>
<dbReference type="InterPro" id="IPR027417">
    <property type="entry name" value="P-loop_NTPase"/>
</dbReference>
<dbReference type="UniPathway" id="UPA00148">
    <property type="reaction ID" value="UER00236"/>
</dbReference>
<dbReference type="Gene3D" id="3.40.50.300">
    <property type="entry name" value="P-loop containing nucleotide triphosphate hydrolases"/>
    <property type="match status" value="1"/>
</dbReference>
<dbReference type="GO" id="GO:0009236">
    <property type="term" value="P:cobalamin biosynthetic process"/>
    <property type="evidence" value="ECO:0007669"/>
    <property type="project" value="UniProtKB-UniPathway"/>
</dbReference>
<dbReference type="InterPro" id="IPR003203">
    <property type="entry name" value="CobU/CobP"/>
</dbReference>
<reference evidence="1 2" key="1">
    <citation type="submission" date="2019-08" db="EMBL/GenBank/DDBJ databases">
        <title>In-depth cultivation of the pig gut microbiome towards novel bacterial diversity and tailored functional studies.</title>
        <authorList>
            <person name="Wylensek D."/>
            <person name="Hitch T.C.A."/>
            <person name="Clavel T."/>
        </authorList>
    </citation>
    <scope>NUCLEOTIDE SEQUENCE [LARGE SCALE GENOMIC DNA]</scope>
    <source>
        <strain evidence="1 2">WCA-MUC-591-APC-3H</strain>
    </source>
</reference>
<dbReference type="AlphaFoldDB" id="A0A6L5Y3Q1"/>
<protein>
    <submittedName>
        <fullName evidence="1">Cobalamin biosynthesis protein CobU</fullName>
    </submittedName>
</protein>
<accession>A0A6L5Y3Q1</accession>
<sequence length="163" mass="18723">MRKLERTDTQSRPGLCSMTSERLWEIKRRRRQHMILIFGGAFQGKLDYAKETYGLSDGEIFDCAENDGSYWPSVDLNARALNHFDRFVLACVREGIEAKEYLVSNVDALSDKIILADDVTQGVVPMNRDERAWREEVGRCLVYLGKHAEHVIRVYCGIPQVVK</sequence>
<dbReference type="SUPFAM" id="SSF52540">
    <property type="entry name" value="P-loop containing nucleoside triphosphate hydrolases"/>
    <property type="match status" value="1"/>
</dbReference>
<dbReference type="Proteomes" id="UP000474676">
    <property type="component" value="Unassembled WGS sequence"/>
</dbReference>
<evidence type="ECO:0000313" key="1">
    <source>
        <dbReference type="EMBL" id="MST51243.1"/>
    </source>
</evidence>